<dbReference type="GO" id="GO:0005783">
    <property type="term" value="C:endoplasmic reticulum"/>
    <property type="evidence" value="ECO:0007669"/>
    <property type="project" value="TreeGrafter"/>
</dbReference>
<feature type="region of interest" description="Disordered" evidence="1">
    <location>
        <begin position="798"/>
        <end position="830"/>
    </location>
</feature>
<feature type="region of interest" description="Disordered" evidence="1">
    <location>
        <begin position="130"/>
        <end position="176"/>
    </location>
</feature>
<feature type="domain" description="SAC" evidence="2">
    <location>
        <begin position="872"/>
        <end position="1386"/>
    </location>
</feature>
<feature type="region of interest" description="Disordered" evidence="1">
    <location>
        <begin position="1"/>
        <end position="115"/>
    </location>
</feature>
<dbReference type="PANTHER" id="PTHR45662">
    <property type="entry name" value="PHOSPHATIDYLINOSITIDE PHOSPHATASE SAC1"/>
    <property type="match status" value="1"/>
</dbReference>
<feature type="compositionally biased region" description="Low complexity" evidence="1">
    <location>
        <begin position="516"/>
        <end position="527"/>
    </location>
</feature>
<dbReference type="Proteomes" id="UP000075225">
    <property type="component" value="Unassembled WGS sequence"/>
</dbReference>
<dbReference type="EMBL" id="AHZP02002890">
    <property type="protein sequence ID" value="KYK62733.1"/>
    <property type="molecule type" value="Genomic_DNA"/>
</dbReference>
<feature type="compositionally biased region" description="Low complexity" evidence="1">
    <location>
        <begin position="20"/>
        <end position="47"/>
    </location>
</feature>
<feature type="region of interest" description="Disordered" evidence="1">
    <location>
        <begin position="922"/>
        <end position="1013"/>
    </location>
</feature>
<feature type="compositionally biased region" description="Basic and acidic residues" evidence="1">
    <location>
        <begin position="936"/>
        <end position="953"/>
    </location>
</feature>
<feature type="compositionally biased region" description="Basic and acidic residues" evidence="1">
    <location>
        <begin position="992"/>
        <end position="1011"/>
    </location>
</feature>
<evidence type="ECO:0000313" key="3">
    <source>
        <dbReference type="EMBL" id="KYK62733.1"/>
    </source>
</evidence>
<feature type="region of interest" description="Disordered" evidence="1">
    <location>
        <begin position="435"/>
        <end position="474"/>
    </location>
</feature>
<accession>A0A151H0E7</accession>
<dbReference type="InterPro" id="IPR002013">
    <property type="entry name" value="SAC_dom"/>
</dbReference>
<feature type="region of interest" description="Disordered" evidence="1">
    <location>
        <begin position="1333"/>
        <end position="1365"/>
    </location>
</feature>
<feature type="compositionally biased region" description="Low complexity" evidence="1">
    <location>
        <begin position="140"/>
        <end position="176"/>
    </location>
</feature>
<dbReference type="PANTHER" id="PTHR45662:SF2">
    <property type="entry name" value="PHOSPHATIDYLINOSITOL-3-PHOSPHATASE SAC1"/>
    <property type="match status" value="1"/>
</dbReference>
<feature type="region of interest" description="Disordered" evidence="1">
    <location>
        <begin position="1086"/>
        <end position="1109"/>
    </location>
</feature>
<evidence type="ECO:0000256" key="1">
    <source>
        <dbReference type="SAM" id="MobiDB-lite"/>
    </source>
</evidence>
<dbReference type="PROSITE" id="PS50275">
    <property type="entry name" value="SAC"/>
    <property type="match status" value="1"/>
</dbReference>
<evidence type="ECO:0000259" key="2">
    <source>
        <dbReference type="PROSITE" id="PS50275"/>
    </source>
</evidence>
<protein>
    <submittedName>
        <fullName evidence="3">SacI homology domain-containing protein</fullName>
    </submittedName>
</protein>
<proteinExistence type="predicted"/>
<evidence type="ECO:0000313" key="4">
    <source>
        <dbReference type="Proteomes" id="UP000075225"/>
    </source>
</evidence>
<dbReference type="VEuPathDB" id="ToxoDB:TGPRC2_238400A"/>
<comment type="caution">
    <text evidence="3">The sequence shown here is derived from an EMBL/GenBank/DDBJ whole genome shotgun (WGS) entry which is preliminary data.</text>
</comment>
<organism evidence="3 4">
    <name type="scientific">Toxoplasma gondii TgCatPRC2</name>
    <dbReference type="NCBI Taxonomy" id="1130821"/>
    <lineage>
        <taxon>Eukaryota</taxon>
        <taxon>Sar</taxon>
        <taxon>Alveolata</taxon>
        <taxon>Apicomplexa</taxon>
        <taxon>Conoidasida</taxon>
        <taxon>Coccidia</taxon>
        <taxon>Eucoccidiorida</taxon>
        <taxon>Eimeriorina</taxon>
        <taxon>Sarcocystidae</taxon>
        <taxon>Toxoplasma</taxon>
    </lineage>
</organism>
<name>A0A151H0E7_TOXGO</name>
<feature type="region of interest" description="Disordered" evidence="1">
    <location>
        <begin position="510"/>
        <end position="550"/>
    </location>
</feature>
<dbReference type="GO" id="GO:0046856">
    <property type="term" value="P:phosphatidylinositol dephosphorylation"/>
    <property type="evidence" value="ECO:0007669"/>
    <property type="project" value="TreeGrafter"/>
</dbReference>
<feature type="compositionally biased region" description="Basic and acidic residues" evidence="1">
    <location>
        <begin position="665"/>
        <end position="689"/>
    </location>
</feature>
<feature type="compositionally biased region" description="Basic and acidic residues" evidence="1">
    <location>
        <begin position="812"/>
        <end position="823"/>
    </location>
</feature>
<reference evidence="4" key="1">
    <citation type="submission" date="2016-03" db="EMBL/GenBank/DDBJ databases">
        <authorList>
            <person name="Sibley D."/>
            <person name="Venepally P."/>
            <person name="Karamycheva S."/>
            <person name="Hadjithomas M."/>
            <person name="Khan A."/>
            <person name="Brunk B."/>
            <person name="Roos D."/>
            <person name="Caler E."/>
            <person name="Lorenzi H."/>
        </authorList>
    </citation>
    <scope>NUCLEOTIDE SEQUENCE [LARGE SCALE GENOMIC DNA]</scope>
    <source>
        <strain evidence="4">TgCatPRC2</strain>
    </source>
</reference>
<dbReference type="Pfam" id="PF02383">
    <property type="entry name" value="Syja_N"/>
    <property type="match status" value="1"/>
</dbReference>
<feature type="region of interest" description="Disordered" evidence="1">
    <location>
        <begin position="352"/>
        <end position="392"/>
    </location>
</feature>
<feature type="region of interest" description="Disordered" evidence="1">
    <location>
        <begin position="657"/>
        <end position="720"/>
    </location>
</feature>
<dbReference type="GO" id="GO:0043812">
    <property type="term" value="F:phosphatidylinositol-4-phosphate phosphatase activity"/>
    <property type="evidence" value="ECO:0007669"/>
    <property type="project" value="TreeGrafter"/>
</dbReference>
<sequence length="1386" mass="147569">MDSRSRPGGGLRPPAEESHSASASSLSSSLSSSFSSSSLSSSSPLPFGEVSSSSTLLRPVTLHPLQSSSNMRDRASSRSQPLGGKGKKLAAGPGAIDPFDSLVPKHSTSNSSASPSSSAFSSFLSSPSTQSLPAQSQTPSISSSSSSSSSSSFSSSSASSSSVSSSSASSSSVSSSSRVFPGAFLSLPAELPPSLQSRWRVSAYRHVFLICPHPSLWLAAVGAAPQVSGTRRAMRGDRLPVLLIQRRSGSISQHLLPLRTGFLLQQVAPRLFAAAVSSGELTREASQPPPSFGHFHFAFDADALLGTLAVGTRRFLVVVTDAEQTAQFEEEEPPLFLQRDGAGQVQAVANSLEGSGTGDDLASASRSVGGEGDNRGREGESGVLGRPGETVGDGRWTRRVVKAVKRAVCLPYHGSASASLAHLPTAVVRGLAATEESRKRQLGAQGSLRRADKAEQGAEAGLQEETGRSAPKAKARLPSLPLDLLGAAETEGLDAASDHFAFTDLDSTPREEADRAAALAQPPARALSTESQGDTGVPPSRAPTADDTTSVFSPLSFSSFPLGLPLSGREGDAAGRETDAAGPLSLSSRLTGIQSFVSAAADSFVGSALGTAVTSSFSGESRANVTQWMAEQFQFSQQTQPSSLNLSRWLGDASGSLPWPAVGAEGKEPGAGDRRGDTLREGRGDREDGQLVELQAGGSGVGSESQGLERRREAVGQDEAPAGRCLQGEAASGPVAFFRGQRTSRSAENKETVASRGEVAGSWGAGLGFGLSDLAAVAEQVTSEFMKSAELRNGLLLDRRQSETSISTESTPEGRDRPQEGRRTNGRQPDRAAALGLSSAVAVTAVAAEETAANSEADRFALSIEKLLCSCFYYSYDVELTRSLQNQQDCGVFARRQGLPGYFDGEPSDPDSATALRLEETERQFGRSRAQQRGQIDTRQENGDAGCPDREGVGDSDPATSLKDAQEAGASRQVGAAFLASKTVSTEEEGEGERAGEKEREREREREDRDGQYSWKGSGLIAVADESFTWNLQLYGEWFAAGIDQRWMVPLVQGYAGYVRLERAIPVPPGPSTWASLPRSLLPLGRRGSSTAVAPQRAAPSRPGGDDRVRLQVREEPGPETLTQSVELLLLCRRSCKRGGTRYNARGIDDQGNVANFVESEQRVRLLEYADVAPGVSSCVSSSVSARVRSRLRRSTGRWASLVQVRGSVPVFWEQTGLTAQTTVTRNTILTAHAFEKHQNFLFRRYGLIVTYVDLLSGSRGSEARLVSALEHQISAYEHDHPHAPFIHHIHYDFHQQVKSKAYEGALGEFVESQLLESAAAIGFFLQPSREHQGTRRRVARPRDSDESQTETSNHADSDLDNGHRQKGVLRTNCLDCLDRTNVFQW</sequence>
<gene>
    <name evidence="3" type="ORF">TGPRC2_238400A</name>
</gene>
<feature type="compositionally biased region" description="Basic and acidic residues" evidence="1">
    <location>
        <begin position="1354"/>
        <end position="1364"/>
    </location>
</feature>